<protein>
    <submittedName>
        <fullName evidence="1">DUF4312 family protein</fullName>
    </submittedName>
</protein>
<name>A0AAW7K1K9_9ACTN</name>
<dbReference type="Pfam" id="PF14189">
    <property type="entry name" value="DUF4312"/>
    <property type="match status" value="1"/>
</dbReference>
<dbReference type="Proteomes" id="UP001168505">
    <property type="component" value="Unassembled WGS sequence"/>
</dbReference>
<reference evidence="1" key="2">
    <citation type="submission" date="2023-08" db="EMBL/GenBank/DDBJ databases">
        <title>Identification and characterization of horizontal gene transfer across gut microbiota members of farm animals based on homology search.</title>
        <authorList>
            <person name="Schwarzerova J."/>
            <person name="Nykrynova M."/>
            <person name="Jureckova K."/>
            <person name="Cejkova D."/>
            <person name="Rychlik I."/>
        </authorList>
    </citation>
    <scope>NUCLEOTIDE SEQUENCE</scope>
    <source>
        <strain evidence="1">15_COKtk</strain>
    </source>
</reference>
<dbReference type="AlphaFoldDB" id="A0AAW7K1K9"/>
<proteinExistence type="predicted"/>
<dbReference type="RefSeq" id="WP_079989027.1">
    <property type="nucleotide sequence ID" value="NZ_CABKVW010000003.1"/>
</dbReference>
<gene>
    <name evidence="1" type="ORF">QVN40_05110</name>
</gene>
<comment type="caution">
    <text evidence="1">The sequence shown here is derived from an EMBL/GenBank/DDBJ whole genome shotgun (WGS) entry which is preliminary data.</text>
</comment>
<reference evidence="1" key="1">
    <citation type="submission" date="2023-06" db="EMBL/GenBank/DDBJ databases">
        <authorList>
            <person name="Zeman M."/>
            <person name="Kubasova T."/>
            <person name="Jahodarova E."/>
            <person name="Nykrynova M."/>
            <person name="Rychlik I."/>
        </authorList>
    </citation>
    <scope>NUCLEOTIDE SEQUENCE</scope>
    <source>
        <strain evidence="1">15_COKtk</strain>
    </source>
</reference>
<evidence type="ECO:0000313" key="1">
    <source>
        <dbReference type="EMBL" id="MDN0069082.1"/>
    </source>
</evidence>
<sequence length="112" mass="13252">MSSETAPIAADGSDVQLLEQKEHTMTVTARGESLQDLTGKLFQRMRKQIFQEITQPIIHMEAKEVYFDQVDVEETTEHFMLFFWPRQKRTYEVTARIVVDVKYLNINERENR</sequence>
<evidence type="ECO:0000313" key="2">
    <source>
        <dbReference type="Proteomes" id="UP001168505"/>
    </source>
</evidence>
<organism evidence="1 2">
    <name type="scientific">Collinsella ihumii</name>
    <dbReference type="NCBI Taxonomy" id="1720204"/>
    <lineage>
        <taxon>Bacteria</taxon>
        <taxon>Bacillati</taxon>
        <taxon>Actinomycetota</taxon>
        <taxon>Coriobacteriia</taxon>
        <taxon>Coriobacteriales</taxon>
        <taxon>Coriobacteriaceae</taxon>
        <taxon>Collinsella</taxon>
    </lineage>
</organism>
<dbReference type="EMBL" id="JAUEIR010000004">
    <property type="protein sequence ID" value="MDN0069082.1"/>
    <property type="molecule type" value="Genomic_DNA"/>
</dbReference>
<accession>A0AAW7K1K9</accession>
<dbReference type="InterPro" id="IPR020037">
    <property type="entry name" value="DUF4312"/>
</dbReference>